<keyword evidence="2 3" id="KW-0040">ANK repeat</keyword>
<sequence length="1375" mass="150555">MGPQRDSEKPHKVTAYRELGQGIRTFHEDPYAEVDILAVPGLGANPEECWTWNALSSGKQARQTKSNVVPDPADGNNARQSFNWIRDESGLRSLFPKSRILLCDYASAWRGRFKVRATMKSICTALLDDLVEKRKDGAKSTRPLIIIGHSMGRVVVAKYEAIATCTMGCLFFEVPFRGTEMARIALMYSSVFGSDAYEALLTFMKAEKNDVLEEVREDFVEFCNKLIPAIEVYCFWEQVSSDVAYSTDIAQKLGKLGQHKYFATGARAVTNVTLRKLGAGTHVVSKESAEIDGAHSVSLAATHRDLIRFESVTSENVGAGFGKTNASLAAIQQISKSNSSEVQATLDRGSRGDFLGFFLCERPPGFCTAEDDLKSLITQLVNQEESLAQHGKWFVSSQRYRNATSASETFMILTQDEEIRLKIEQLLQVMTIVYEPPTLCELSVLMAVEDLHELAALVKRCSPVLRFADTSAEKDKVAFGHTAFRERLFVEADGHEGSMSPRIREYHGRMALLCFEYIQTRYGSSDLEEGPEAAPHRRPAMTTRATDDASVLVVTNEDDEFDDGDEGSLLTSSHACSYPIKYLIRHLGEGSPDAAQTLCEDDPDFWGFRSSLRDTWLTDFRTLTTDLKDIDTSGMSALHIAAGIGANELVSMLVDRNGATALAWTNPQGLTALHVAALNDRASVVEALIRAGADIEAGDGSAGTPLHMAALHGRVHTVGMLIARGANINAFGHDVGPVINAAILSGCFETVKHVMSADVHFVVDCVTCPPPLSLSAGRSEPSLFRDILETGKEKWLQNGKLLDQAIIAASAGGPLESIRILLKFAHAYTSTMLQTAILSAAVENKWVVTRELLGYVINDNVNGAWRETELEDTFYLAAVSREEQLDVLGQIWHLTQHDTSQGTKDYAAYQATALRKTRTVTWLLEVCSASPNASSSRPSTIVSQKSSSISGRNYITILNAAAGSGNLILAENLIRRGAKMDGASNYALQLAARSGYIDVVNMLLDHYAAIDRKVPDSDDLNFSSGTALQAACEYGRLEVVDTLLRRGADSNLSGRILSRPLVVVTQDAKLEILKLLLAAPGTEPNVHGGESQGTPLIFAAANMSVEAVRLLLQKGADINAKDNLGDTALIMAAWKGDRECVEHLCDQGADVTYRSPHRGLASQVAANEHHADCENVLAARMGDTIDYRNGAIHSQATLKKRDAEIETLMARLAEAHEERVLAKRGVEFHKHEKETLMSESDFHGEAYASMEHQLRDAQNERTALSNQVRAARGQANLANGSVVKLRALLTEQRETNDALRQRTGYTARLEEKTTALALVSELSTAASKQAEAAQIERSKLEEQVQMVLARCQQQDTDKDHADMNMKPLILELEVE</sequence>
<dbReference type="SMART" id="SM00248">
    <property type="entry name" value="ANK"/>
    <property type="match status" value="9"/>
</dbReference>
<dbReference type="PANTHER" id="PTHR24198">
    <property type="entry name" value="ANKYRIN REPEAT AND PROTEIN KINASE DOMAIN-CONTAINING PROTEIN"/>
    <property type="match status" value="1"/>
</dbReference>
<dbReference type="PRINTS" id="PR01415">
    <property type="entry name" value="ANKYRIN"/>
</dbReference>
<evidence type="ECO:0000256" key="2">
    <source>
        <dbReference type="ARBA" id="ARBA00023043"/>
    </source>
</evidence>
<dbReference type="SUPFAM" id="SSF48403">
    <property type="entry name" value="Ankyrin repeat"/>
    <property type="match status" value="2"/>
</dbReference>
<keyword evidence="4" id="KW-0175">Coiled coil</keyword>
<evidence type="ECO:0000313" key="5">
    <source>
        <dbReference type="EMBL" id="KAK3669911.1"/>
    </source>
</evidence>
<evidence type="ECO:0000256" key="1">
    <source>
        <dbReference type="ARBA" id="ARBA00022737"/>
    </source>
</evidence>
<feature type="repeat" description="ANK" evidence="3">
    <location>
        <begin position="701"/>
        <end position="733"/>
    </location>
</feature>
<dbReference type="Pfam" id="PF00023">
    <property type="entry name" value="Ank"/>
    <property type="match status" value="1"/>
</dbReference>
<dbReference type="PANTHER" id="PTHR24198:SF165">
    <property type="entry name" value="ANKYRIN REPEAT-CONTAINING PROTEIN-RELATED"/>
    <property type="match status" value="1"/>
</dbReference>
<proteinExistence type="predicted"/>
<evidence type="ECO:0000256" key="3">
    <source>
        <dbReference type="PROSITE-ProRule" id="PRU00023"/>
    </source>
</evidence>
<dbReference type="Gene3D" id="1.25.40.20">
    <property type="entry name" value="Ankyrin repeat-containing domain"/>
    <property type="match status" value="3"/>
</dbReference>
<feature type="coiled-coil region" evidence="4">
    <location>
        <begin position="1247"/>
        <end position="1350"/>
    </location>
</feature>
<organism evidence="5 6">
    <name type="scientific">Recurvomyces mirabilis</name>
    <dbReference type="NCBI Taxonomy" id="574656"/>
    <lineage>
        <taxon>Eukaryota</taxon>
        <taxon>Fungi</taxon>
        <taxon>Dikarya</taxon>
        <taxon>Ascomycota</taxon>
        <taxon>Pezizomycotina</taxon>
        <taxon>Dothideomycetes</taxon>
        <taxon>Dothideomycetidae</taxon>
        <taxon>Mycosphaerellales</taxon>
        <taxon>Teratosphaeriaceae</taxon>
        <taxon>Recurvomyces</taxon>
    </lineage>
</organism>
<dbReference type="PROSITE" id="PS50297">
    <property type="entry name" value="ANK_REP_REGION"/>
    <property type="match status" value="5"/>
</dbReference>
<comment type="caution">
    <text evidence="5">The sequence shown here is derived from an EMBL/GenBank/DDBJ whole genome shotgun (WGS) entry which is preliminary data.</text>
</comment>
<dbReference type="Proteomes" id="UP001274830">
    <property type="component" value="Unassembled WGS sequence"/>
</dbReference>
<gene>
    <name evidence="5" type="ORF">LTR78_010222</name>
</gene>
<keyword evidence="1" id="KW-0677">Repeat</keyword>
<keyword evidence="6" id="KW-1185">Reference proteome</keyword>
<protein>
    <submittedName>
        <fullName evidence="5">Uncharacterized protein</fullName>
    </submittedName>
</protein>
<dbReference type="EMBL" id="JAUTXT010000068">
    <property type="protein sequence ID" value="KAK3669911.1"/>
    <property type="molecule type" value="Genomic_DNA"/>
</dbReference>
<dbReference type="InterPro" id="IPR002110">
    <property type="entry name" value="Ankyrin_rpt"/>
</dbReference>
<evidence type="ECO:0000256" key="4">
    <source>
        <dbReference type="SAM" id="Coils"/>
    </source>
</evidence>
<accession>A0AAE0TQ37</accession>
<evidence type="ECO:0000313" key="6">
    <source>
        <dbReference type="Proteomes" id="UP001274830"/>
    </source>
</evidence>
<dbReference type="PROSITE" id="PS50088">
    <property type="entry name" value="ANK_REPEAT"/>
    <property type="match status" value="5"/>
</dbReference>
<dbReference type="InterPro" id="IPR036770">
    <property type="entry name" value="Ankyrin_rpt-contain_sf"/>
</dbReference>
<feature type="repeat" description="ANK" evidence="3">
    <location>
        <begin position="1023"/>
        <end position="1055"/>
    </location>
</feature>
<dbReference type="Pfam" id="PF12796">
    <property type="entry name" value="Ank_2"/>
    <property type="match status" value="3"/>
</dbReference>
<feature type="repeat" description="ANK" evidence="3">
    <location>
        <begin position="668"/>
        <end position="700"/>
    </location>
</feature>
<reference evidence="5" key="1">
    <citation type="submission" date="2023-07" db="EMBL/GenBank/DDBJ databases">
        <title>Black Yeasts Isolated from many extreme environments.</title>
        <authorList>
            <person name="Coleine C."/>
            <person name="Stajich J.E."/>
            <person name="Selbmann L."/>
        </authorList>
    </citation>
    <scope>NUCLEOTIDE SEQUENCE</scope>
    <source>
        <strain evidence="5">CCFEE 5485</strain>
    </source>
</reference>
<feature type="repeat" description="ANK" evidence="3">
    <location>
        <begin position="1124"/>
        <end position="1156"/>
    </location>
</feature>
<name>A0AAE0TQ37_9PEZI</name>
<feature type="repeat" description="ANK" evidence="3">
    <location>
        <begin position="1091"/>
        <end position="1123"/>
    </location>
</feature>